<dbReference type="Gene3D" id="1.10.940.10">
    <property type="entry name" value="NusB-like"/>
    <property type="match status" value="1"/>
</dbReference>
<proteinExistence type="inferred from homology"/>
<organism evidence="8">
    <name type="scientific">uncultured Bacteroidetes bacterium 'SBI2-18 P41A3'</name>
    <dbReference type="NCBI Taxonomy" id="358068"/>
    <lineage>
        <taxon>Bacteria</taxon>
        <taxon>Pseudomonadati</taxon>
        <taxon>Bacteroidota</taxon>
        <taxon>environmental samples</taxon>
    </lineage>
</organism>
<name>Q2VBT2_9BACT</name>
<dbReference type="PANTHER" id="PTHR11078">
    <property type="entry name" value="N UTILIZATION SUBSTANCE PROTEIN B-RELATED"/>
    <property type="match status" value="1"/>
</dbReference>
<keyword evidence="3" id="KW-0694">RNA-binding</keyword>
<evidence type="ECO:0000313" key="8">
    <source>
        <dbReference type="EMBL" id="ABB86539.1"/>
    </source>
</evidence>
<protein>
    <submittedName>
        <fullName evidence="8">NusB</fullName>
    </submittedName>
</protein>
<dbReference type="PANTHER" id="PTHR11078:SF3">
    <property type="entry name" value="ANTITERMINATION NUSB DOMAIN-CONTAINING PROTEIN"/>
    <property type="match status" value="1"/>
</dbReference>
<dbReference type="NCBIfam" id="TIGR01951">
    <property type="entry name" value="nusB"/>
    <property type="match status" value="1"/>
</dbReference>
<dbReference type="GO" id="GO:0003723">
    <property type="term" value="F:RNA binding"/>
    <property type="evidence" value="ECO:0007669"/>
    <property type="project" value="UniProtKB-KW"/>
</dbReference>
<keyword evidence="6" id="KW-0812">Transmembrane</keyword>
<accession>Q2VBT2</accession>
<evidence type="ECO:0000256" key="4">
    <source>
        <dbReference type="ARBA" id="ARBA00023015"/>
    </source>
</evidence>
<keyword evidence="6" id="KW-0472">Membrane</keyword>
<evidence type="ECO:0000256" key="6">
    <source>
        <dbReference type="SAM" id="Phobius"/>
    </source>
</evidence>
<evidence type="ECO:0000256" key="2">
    <source>
        <dbReference type="ARBA" id="ARBA00022814"/>
    </source>
</evidence>
<comment type="similarity">
    <text evidence="1">Belongs to the NusB family.</text>
</comment>
<keyword evidence="2" id="KW-0889">Transcription antitermination</keyword>
<dbReference type="GO" id="GO:0031564">
    <property type="term" value="P:transcription antitermination"/>
    <property type="evidence" value="ECO:0007669"/>
    <property type="project" value="UniProtKB-KW"/>
</dbReference>
<keyword evidence="5" id="KW-0804">Transcription</keyword>
<evidence type="ECO:0000256" key="5">
    <source>
        <dbReference type="ARBA" id="ARBA00023163"/>
    </source>
</evidence>
<dbReference type="Pfam" id="PF01029">
    <property type="entry name" value="NusB"/>
    <property type="match status" value="1"/>
</dbReference>
<sequence length="325" mass="38578">MLNRRQLRIKAMEVIYAFDKSIDKDINHQLNYFLISNKNFYKLYISSFALFNQIYLFASGLHLKNKKKFLKNNSEISLEKISNNYILKKISSDKTLLDQIKKLKINYWVDYPEQMNSVWKSIKESDLMIKYSNDSKNTFEEDKIFLVNLFKKIIAPNPKLFEFYEDTEISWVNDYPLINTLVLNSLKKIKQRSRASLISLKLYKNDEDAEFGIELIKYVIENKEMLQDEISKVTPNWDNERIAQIDLILLQMCLSEFLFFKSIPLKVSINEYLEIAKEYSSDKSNIFINGIMDSLSKQFENEGRINKNKRGLQLFTIFNDIKFKL</sequence>
<feature type="transmembrane region" description="Helical" evidence="6">
    <location>
        <begin position="43"/>
        <end position="63"/>
    </location>
</feature>
<evidence type="ECO:0000259" key="7">
    <source>
        <dbReference type="Pfam" id="PF01029"/>
    </source>
</evidence>
<dbReference type="EMBL" id="DQ272742">
    <property type="protein sequence ID" value="ABB86539.1"/>
    <property type="molecule type" value="Genomic_DNA"/>
</dbReference>
<dbReference type="GO" id="GO:0005829">
    <property type="term" value="C:cytosol"/>
    <property type="evidence" value="ECO:0007669"/>
    <property type="project" value="TreeGrafter"/>
</dbReference>
<dbReference type="GO" id="GO:0006353">
    <property type="term" value="P:DNA-templated transcription termination"/>
    <property type="evidence" value="ECO:0007669"/>
    <property type="project" value="InterPro"/>
</dbReference>
<evidence type="ECO:0000256" key="1">
    <source>
        <dbReference type="ARBA" id="ARBA00005952"/>
    </source>
</evidence>
<dbReference type="AlphaFoldDB" id="Q2VBT2"/>
<dbReference type="InterPro" id="IPR011605">
    <property type="entry name" value="NusB_fam"/>
</dbReference>
<keyword evidence="6" id="KW-1133">Transmembrane helix</keyword>
<evidence type="ECO:0000256" key="3">
    <source>
        <dbReference type="ARBA" id="ARBA00022884"/>
    </source>
</evidence>
<reference evidence="8" key="1">
    <citation type="journal article" date="2005" name="Appl. Environ. Microbiol.">
        <title>Sequence and expression analyses of Cytophaga-like hydrolases in a Western arctic metagenomic library and the Sargasso Sea.</title>
        <authorList>
            <person name="Cottrell M.T."/>
            <person name="Yu L."/>
            <person name="Kirchman D.L."/>
        </authorList>
    </citation>
    <scope>NUCLEOTIDE SEQUENCE</scope>
</reference>
<dbReference type="InterPro" id="IPR006027">
    <property type="entry name" value="NusB_RsmB_TIM44"/>
</dbReference>
<dbReference type="InterPro" id="IPR035926">
    <property type="entry name" value="NusB-like_sf"/>
</dbReference>
<feature type="domain" description="NusB/RsmB/TIM44" evidence="7">
    <location>
        <begin position="200"/>
        <end position="296"/>
    </location>
</feature>
<dbReference type="SUPFAM" id="SSF48013">
    <property type="entry name" value="NusB-like"/>
    <property type="match status" value="1"/>
</dbReference>
<keyword evidence="4" id="KW-0805">Transcription regulation</keyword>